<name>A0A936EZX9_9BACT</name>
<dbReference type="Proteomes" id="UP000709959">
    <property type="component" value="Unassembled WGS sequence"/>
</dbReference>
<protein>
    <recommendedName>
        <fullName evidence="3">DUF3857 domain-containing protein</fullName>
    </recommendedName>
</protein>
<dbReference type="EMBL" id="JADKCH010000001">
    <property type="protein sequence ID" value="MBK8571170.1"/>
    <property type="molecule type" value="Genomic_DNA"/>
</dbReference>
<accession>A0A936EZX9</accession>
<sequence length="659" mass="72666">MPRILILLCLSLTLQASDFRAKLPAWASIVAVASANEAAPSDADAWVLLDRTEIAYTGNGEIRQRRFRLVQILTDRGRNQATFSLRGLGGKANKVKNLKGWNLRPDGEMVKVDRDDVVTIHDAGSAEFSTETLTGVTLDRVRPGSLIAFESLESIMSPLGPVAQEGILESVPVRRWELEVAKKEGWFTDLKSVQVVMEKHHFSHWIPHVEELPGARLVLSNLPALPRDEGGHPDLQSILPSVRVRFLDPALETARMWGDWDAVAKWAAGNYREKLASAPVPELKAEPGLQGLRTLHSWMGRALTYKQIYLTPERGWVPEVSNEVGRKRYGDCKDLSCFLIAQAALCGVQGHPVLAAISAPKADPASTPFPVFNHVIAALRLPETLGLPAEVETPRGRFLLVDPTDPLTPLGMLNEGHKGRHVLICLDSGAQWAAVPDAAIQPSRLELELVGETAFDGALTATLQIDETGNAWSLRSYAKAMGSKGVQERLSRDLLELPPTGNLVVQHLGDPLDLSKPFRVSVKIDHPQGFRRNGGEHELVGWGIPAPRRLIQKSGVPRRYPVHSNAFGERVLRARLRVPGQVRPLVSERSGESPFAAYAWRAEAAAGAGETVVSFQFDHRWKAADFGFEQREAGVQAWKKDRTQFKDFREEALAFKVLP</sequence>
<dbReference type="Gene3D" id="2.60.40.3140">
    <property type="match status" value="1"/>
</dbReference>
<organism evidence="1 2">
    <name type="scientific">Candidatus Geothrix odensensis</name>
    <dbReference type="NCBI Taxonomy" id="2954440"/>
    <lineage>
        <taxon>Bacteria</taxon>
        <taxon>Pseudomonadati</taxon>
        <taxon>Acidobacteriota</taxon>
        <taxon>Holophagae</taxon>
        <taxon>Holophagales</taxon>
        <taxon>Holophagaceae</taxon>
        <taxon>Geothrix</taxon>
    </lineage>
</organism>
<evidence type="ECO:0000313" key="1">
    <source>
        <dbReference type="EMBL" id="MBK8571170.1"/>
    </source>
</evidence>
<evidence type="ECO:0000313" key="2">
    <source>
        <dbReference type="Proteomes" id="UP000709959"/>
    </source>
</evidence>
<evidence type="ECO:0008006" key="3">
    <source>
        <dbReference type="Google" id="ProtNLM"/>
    </source>
</evidence>
<dbReference type="Gene3D" id="3.10.620.30">
    <property type="match status" value="1"/>
</dbReference>
<proteinExistence type="predicted"/>
<reference evidence="1 2" key="1">
    <citation type="submission" date="2020-10" db="EMBL/GenBank/DDBJ databases">
        <title>Connecting structure to function with the recovery of over 1000 high-quality activated sludge metagenome-assembled genomes encoding full-length rRNA genes using long-read sequencing.</title>
        <authorList>
            <person name="Singleton C.M."/>
            <person name="Petriglieri F."/>
            <person name="Kristensen J.M."/>
            <person name="Kirkegaard R.H."/>
            <person name="Michaelsen T.Y."/>
            <person name="Andersen M.H."/>
            <person name="Karst S.M."/>
            <person name="Dueholm M.S."/>
            <person name="Nielsen P.H."/>
            <person name="Albertsen M."/>
        </authorList>
    </citation>
    <scope>NUCLEOTIDE SEQUENCE [LARGE SCALE GENOMIC DNA]</scope>
    <source>
        <strain evidence="1">OdNE_18-Q3-R46-58_MAXAC.008</strain>
    </source>
</reference>
<dbReference type="AlphaFoldDB" id="A0A936EZX9"/>
<comment type="caution">
    <text evidence="1">The sequence shown here is derived from an EMBL/GenBank/DDBJ whole genome shotgun (WGS) entry which is preliminary data.</text>
</comment>
<gene>
    <name evidence="1" type="ORF">IPN91_00725</name>
</gene>